<accession>A0A1B8AZH7</accession>
<feature type="region of interest" description="Disordered" evidence="1">
    <location>
        <begin position="107"/>
        <end position="127"/>
    </location>
</feature>
<keyword evidence="4" id="KW-1185">Reference proteome</keyword>
<evidence type="ECO:0000256" key="2">
    <source>
        <dbReference type="SAM" id="SignalP"/>
    </source>
</evidence>
<feature type="signal peptide" evidence="2">
    <location>
        <begin position="1"/>
        <end position="21"/>
    </location>
</feature>
<dbReference type="EMBL" id="LYXU01000002">
    <property type="protein sequence ID" value="OBS25872.1"/>
    <property type="molecule type" value="Genomic_DNA"/>
</dbReference>
<protein>
    <submittedName>
        <fullName evidence="3">Uncharacterized protein</fullName>
    </submittedName>
</protein>
<evidence type="ECO:0000313" key="4">
    <source>
        <dbReference type="Proteomes" id="UP000091967"/>
    </source>
</evidence>
<dbReference type="AlphaFoldDB" id="A0A1B8AZH7"/>
<dbReference type="STRING" id="36050.A0A1B8AZH7"/>
<evidence type="ECO:0000256" key="1">
    <source>
        <dbReference type="SAM" id="MobiDB-lite"/>
    </source>
</evidence>
<proteinExistence type="predicted"/>
<keyword evidence="2" id="KW-0732">Signal</keyword>
<dbReference type="OMA" id="QGFFLCG"/>
<sequence length="290" mass="29698">MRSLVIFRLALGLFAGGVAVASPCKPMSGATTSGSISIVSTETSSMASTASSTADVSATSAMSESSAETSASSSIEAASSTTIEASIEVASSTTIEASVTSMFAAESTTAEPTTAEPTTTEGTTTAPIPTFTMFATGESSVEGDGLHTYNNENSVAVFKPNPLFGTPLVRSYTIDSQGRLINDQGFFLCGYYLATNSALDAPASVSACLSGRPKSPFLNCKLSSELDVQCSVPALSCTSNPRGSEPICEETGGTWSTWSNGAVFVGRGLMLGPTDTPDTYERIGLRAAIV</sequence>
<evidence type="ECO:0000313" key="3">
    <source>
        <dbReference type="EMBL" id="OBS25872.1"/>
    </source>
</evidence>
<organism evidence="3 4">
    <name type="scientific">Fusarium poae</name>
    <dbReference type="NCBI Taxonomy" id="36050"/>
    <lineage>
        <taxon>Eukaryota</taxon>
        <taxon>Fungi</taxon>
        <taxon>Dikarya</taxon>
        <taxon>Ascomycota</taxon>
        <taxon>Pezizomycotina</taxon>
        <taxon>Sordariomycetes</taxon>
        <taxon>Hypocreomycetidae</taxon>
        <taxon>Hypocreales</taxon>
        <taxon>Nectriaceae</taxon>
        <taxon>Fusarium</taxon>
    </lineage>
</organism>
<reference evidence="3 4" key="1">
    <citation type="submission" date="2016-06" db="EMBL/GenBank/DDBJ databases">
        <title>Living apart together: crosstalk between the core and supernumerary genomes in a fungal plant pathogen.</title>
        <authorList>
            <person name="Vanheule A."/>
            <person name="Audenaert K."/>
            <person name="Warris S."/>
            <person name="Van De Geest H."/>
            <person name="Schijlen E."/>
            <person name="Hofte M."/>
            <person name="De Saeger S."/>
            <person name="Haesaert G."/>
            <person name="Waalwijk C."/>
            <person name="Van Der Lee T."/>
        </authorList>
    </citation>
    <scope>NUCLEOTIDE SEQUENCE [LARGE SCALE GENOMIC DNA]</scope>
    <source>
        <strain evidence="3 4">2516</strain>
    </source>
</reference>
<gene>
    <name evidence="3" type="ORF">FPOA_06406</name>
</gene>
<feature type="chain" id="PRO_5008603427" evidence="2">
    <location>
        <begin position="22"/>
        <end position="290"/>
    </location>
</feature>
<comment type="caution">
    <text evidence="3">The sequence shown here is derived from an EMBL/GenBank/DDBJ whole genome shotgun (WGS) entry which is preliminary data.</text>
</comment>
<dbReference type="Proteomes" id="UP000091967">
    <property type="component" value="Unassembled WGS sequence"/>
</dbReference>
<name>A0A1B8AZH7_FUSPO</name>